<dbReference type="Pfam" id="PF00561">
    <property type="entry name" value="Abhydrolase_1"/>
    <property type="match status" value="1"/>
</dbReference>
<name>A0A2W1LP87_9BACL</name>
<reference evidence="3 4" key="1">
    <citation type="submission" date="2018-06" db="EMBL/GenBank/DDBJ databases">
        <title>Paenibacillus imtechensis sp. nov.</title>
        <authorList>
            <person name="Pinnaka A.K."/>
            <person name="Singh H."/>
            <person name="Kaur M."/>
        </authorList>
    </citation>
    <scope>NUCLEOTIDE SEQUENCE [LARGE SCALE GENOMIC DNA]</scope>
    <source>
        <strain evidence="3 4">SMB1</strain>
    </source>
</reference>
<dbReference type="SUPFAM" id="SSF53474">
    <property type="entry name" value="alpha/beta-Hydrolases"/>
    <property type="match status" value="1"/>
</dbReference>
<dbReference type="GO" id="GO:0016787">
    <property type="term" value="F:hydrolase activity"/>
    <property type="evidence" value="ECO:0007669"/>
    <property type="project" value="UniProtKB-KW"/>
</dbReference>
<feature type="domain" description="AB hydrolase-1" evidence="2">
    <location>
        <begin position="30"/>
        <end position="275"/>
    </location>
</feature>
<proteinExistence type="predicted"/>
<keyword evidence="4" id="KW-1185">Reference proteome</keyword>
<evidence type="ECO:0000256" key="1">
    <source>
        <dbReference type="ARBA" id="ARBA00022801"/>
    </source>
</evidence>
<dbReference type="Proteomes" id="UP000249522">
    <property type="component" value="Unassembled WGS sequence"/>
</dbReference>
<dbReference type="InterPro" id="IPR000639">
    <property type="entry name" value="Epox_hydrolase-like"/>
</dbReference>
<keyword evidence="1 3" id="KW-0378">Hydrolase</keyword>
<dbReference type="InterPro" id="IPR000073">
    <property type="entry name" value="AB_hydrolase_1"/>
</dbReference>
<evidence type="ECO:0000259" key="2">
    <source>
        <dbReference type="Pfam" id="PF00561"/>
    </source>
</evidence>
<sequence length="287" mass="32612">MTADIPHESVYVHTNGIRLHVVQSGPPEGPVLLLLHGFPEFWYGWRRQIGYFAGRGFRVWAPDLRGYNLSDKPAGAQAYRMSEIVADIVGLIGQTGQRQVFAAGHDFGAMAAWMLAASHPQLVKKAVMINVPHPRVLTANLLKSPQQMIRSSYMAFFQLPFLPELILRRNNWRLAAAAMAKSSRPGTFTEAELHQYRAAWSRPKAFTSMLNWYRALPRQIGGLKAGPCEVPSLVIWGEKDAFLRREMAEQSMKWCTDGRLELIPQATHWVHLEEAERVNRTMERFFS</sequence>
<dbReference type="Gene3D" id="3.40.50.1820">
    <property type="entry name" value="alpha/beta hydrolase"/>
    <property type="match status" value="1"/>
</dbReference>
<evidence type="ECO:0000313" key="3">
    <source>
        <dbReference type="EMBL" id="PZD96334.1"/>
    </source>
</evidence>
<dbReference type="InterPro" id="IPR029058">
    <property type="entry name" value="AB_hydrolase_fold"/>
</dbReference>
<dbReference type="PRINTS" id="PR00111">
    <property type="entry name" value="ABHYDROLASE"/>
</dbReference>
<dbReference type="OrthoDB" id="9773293at2"/>
<dbReference type="PANTHER" id="PTHR43329">
    <property type="entry name" value="EPOXIDE HYDROLASE"/>
    <property type="match status" value="1"/>
</dbReference>
<organism evidence="3 4">
    <name type="scientific">Paenibacillus sambharensis</name>
    <dbReference type="NCBI Taxonomy" id="1803190"/>
    <lineage>
        <taxon>Bacteria</taxon>
        <taxon>Bacillati</taxon>
        <taxon>Bacillota</taxon>
        <taxon>Bacilli</taxon>
        <taxon>Bacillales</taxon>
        <taxon>Paenibacillaceae</taxon>
        <taxon>Paenibacillus</taxon>
    </lineage>
</organism>
<accession>A0A2W1LP87</accession>
<dbReference type="EMBL" id="QKRB01000040">
    <property type="protein sequence ID" value="PZD96334.1"/>
    <property type="molecule type" value="Genomic_DNA"/>
</dbReference>
<dbReference type="AlphaFoldDB" id="A0A2W1LP87"/>
<comment type="caution">
    <text evidence="3">The sequence shown here is derived from an EMBL/GenBank/DDBJ whole genome shotgun (WGS) entry which is preliminary data.</text>
</comment>
<dbReference type="RefSeq" id="WP_111146188.1">
    <property type="nucleotide sequence ID" value="NZ_QKRB01000040.1"/>
</dbReference>
<evidence type="ECO:0000313" key="4">
    <source>
        <dbReference type="Proteomes" id="UP000249522"/>
    </source>
</evidence>
<gene>
    <name evidence="3" type="ORF">DNH61_08245</name>
</gene>
<dbReference type="PRINTS" id="PR00412">
    <property type="entry name" value="EPOXHYDRLASE"/>
</dbReference>
<protein>
    <submittedName>
        <fullName evidence="3">Alpha/beta hydrolase</fullName>
    </submittedName>
</protein>